<dbReference type="Proteomes" id="UP000274762">
    <property type="component" value="Unassembled WGS sequence"/>
</dbReference>
<dbReference type="AlphaFoldDB" id="A0A495K9E4"/>
<gene>
    <name evidence="2" type="ORF">DFJ75_4859</name>
</gene>
<evidence type="ECO:0000313" key="2">
    <source>
        <dbReference type="EMBL" id="RKR97963.1"/>
    </source>
</evidence>
<evidence type="ECO:0000313" key="3">
    <source>
        <dbReference type="Proteomes" id="UP000274762"/>
    </source>
</evidence>
<protein>
    <recommendedName>
        <fullName evidence="4">Anti-sigma-M factor RsmA</fullName>
    </recommendedName>
</protein>
<comment type="caution">
    <text evidence="2">The sequence shown here is derived from an EMBL/GenBank/DDBJ whole genome shotgun (WGS) entry which is preliminary data.</text>
</comment>
<keyword evidence="1" id="KW-1133">Transmembrane helix</keyword>
<evidence type="ECO:0008006" key="4">
    <source>
        <dbReference type="Google" id="ProtNLM"/>
    </source>
</evidence>
<reference evidence="2 3" key="1">
    <citation type="submission" date="2018-10" db="EMBL/GenBank/DDBJ databases">
        <title>Sequencing the genomes of 1000 actinobacteria strains.</title>
        <authorList>
            <person name="Klenk H.-P."/>
        </authorList>
    </citation>
    <scope>NUCLEOTIDE SEQUENCE [LARGE SCALE GENOMIC DNA]</scope>
    <source>
        <strain evidence="2 3">DSM 44343</strain>
    </source>
</reference>
<dbReference type="EMBL" id="RBKV01000001">
    <property type="protein sequence ID" value="RKR97963.1"/>
    <property type="molecule type" value="Genomic_DNA"/>
</dbReference>
<keyword evidence="1" id="KW-0812">Transmembrane</keyword>
<organism evidence="2 3">
    <name type="scientific">Williamsia marianensis</name>
    <dbReference type="NCBI Taxonomy" id="85044"/>
    <lineage>
        <taxon>Bacteria</taxon>
        <taxon>Bacillati</taxon>
        <taxon>Actinomycetota</taxon>
        <taxon>Actinomycetes</taxon>
        <taxon>Mycobacteriales</taxon>
        <taxon>Nocardiaceae</taxon>
        <taxon>Williamsia</taxon>
    </lineage>
</organism>
<feature type="transmembrane region" description="Helical" evidence="1">
    <location>
        <begin position="110"/>
        <end position="133"/>
    </location>
</feature>
<accession>A0A495K9E4</accession>
<proteinExistence type="predicted"/>
<keyword evidence="1" id="KW-0472">Membrane</keyword>
<evidence type="ECO:0000256" key="1">
    <source>
        <dbReference type="SAM" id="Phobius"/>
    </source>
</evidence>
<sequence>MFGIGNRHHTDRELPEPPYPLDMIADLHAGVYPDEVADALRAKVFDDPDSMTIWKALDATTGELASTPVVEEPLPAYAQHKLDQALHMMAADHHDPPTEAVTPLRRHRGAILLSAVAAAAAVAAIAVATTFAFSGRSEPAIAEQNAPTPTSIAAPSDATLLSALGQSADTAFGDLAQRDRCLAANEIEPATPVLGTSSIQAGGGPAVVILLSTGMAGRFDALVVGADCDTANPATLSRTTIGNK</sequence>
<name>A0A495K9E4_WILMA</name>